<protein>
    <submittedName>
        <fullName evidence="2">HDC12377</fullName>
    </submittedName>
</protein>
<organism evidence="2">
    <name type="scientific">Drosophila melanogaster</name>
    <name type="common">Fruit fly</name>
    <dbReference type="NCBI Taxonomy" id="7227"/>
    <lineage>
        <taxon>Eukaryota</taxon>
        <taxon>Metazoa</taxon>
        <taxon>Ecdysozoa</taxon>
        <taxon>Arthropoda</taxon>
        <taxon>Hexapoda</taxon>
        <taxon>Insecta</taxon>
        <taxon>Pterygota</taxon>
        <taxon>Neoptera</taxon>
        <taxon>Endopterygota</taxon>
        <taxon>Diptera</taxon>
        <taxon>Brachycera</taxon>
        <taxon>Muscomorpha</taxon>
        <taxon>Ephydroidea</taxon>
        <taxon>Drosophilidae</taxon>
        <taxon>Drosophila</taxon>
        <taxon>Sophophora</taxon>
    </lineage>
</organism>
<evidence type="ECO:0000313" key="2">
    <source>
        <dbReference type="EMBL" id="DAA03888.1"/>
    </source>
</evidence>
<accession>Q6IKI4</accession>
<proteinExistence type="predicted"/>
<reference evidence="2" key="1">
    <citation type="journal article" date="2003" name="Genome Biol.">
        <title>An integrated gene annotation and transcriptional profiling approach towards the full gene content of the Drosophila genome.</title>
        <authorList>
            <person name="Hild M."/>
            <person name="Beckmann B."/>
            <person name="Haas S.A."/>
            <person name="Koch B."/>
            <person name="Solovyev V."/>
            <person name="Busold C."/>
            <person name="Fellenberg K."/>
            <person name="Boutros M."/>
            <person name="Vingron M."/>
            <person name="Sauer F."/>
            <person name="Hoheisel J.D."/>
            <person name="Paro R."/>
        </authorList>
    </citation>
    <scope>NUCLEOTIDE SEQUENCE</scope>
</reference>
<name>Q6IKI4_DROME</name>
<gene>
    <name evidence="2" type="ORF">HDC12377</name>
</gene>
<evidence type="ECO:0000256" key="1">
    <source>
        <dbReference type="SAM" id="MobiDB-lite"/>
    </source>
</evidence>
<dbReference type="EMBL" id="BK002382">
    <property type="protein sequence ID" value="DAA03888.1"/>
    <property type="molecule type" value="Genomic_DNA"/>
</dbReference>
<feature type="region of interest" description="Disordered" evidence="1">
    <location>
        <begin position="86"/>
        <end position="110"/>
    </location>
</feature>
<sequence length="110" mass="12408">MDMRARTVAMMNLYCPKEAMAMHVDQMSGTSGSFFMVATFTRRHCLPTVTQRFSLPDRRRYLKFHRDVFSAEERCRAVTAGALQLPGGGLESFNPAGETKSESANLRRTL</sequence>
<dbReference type="AlphaFoldDB" id="Q6IKI4"/>